<evidence type="ECO:0000313" key="3">
    <source>
        <dbReference type="Proteomes" id="UP000055060"/>
    </source>
</evidence>
<proteinExistence type="predicted"/>
<evidence type="ECO:0000256" key="1">
    <source>
        <dbReference type="SAM" id="Phobius"/>
    </source>
</evidence>
<name>A0A0K8MXR1_9CHLR</name>
<reference evidence="2" key="1">
    <citation type="submission" date="2015-07" db="EMBL/GenBank/DDBJ databases">
        <title>Draft Genome Sequences of Anaerolinea thermolimosa IMO-1, Bellilinea caldifistulae GOMI-1, Leptolinea tardivitalis YMTK-2, Levilinea saccharolytica KIBI-1,Longilinea arvoryzae KOME-1, Previously Described as Members of the Anaerolineaceae (Chloroflexi).</title>
        <authorList>
            <person name="Sekiguchi Y."/>
            <person name="Ohashi A."/>
            <person name="Matsuura N."/>
            <person name="Tourlousse M.D."/>
        </authorList>
    </citation>
    <scope>NUCLEOTIDE SEQUENCE [LARGE SCALE GENOMIC DNA]</scope>
    <source>
        <strain evidence="2">KOME-1</strain>
    </source>
</reference>
<keyword evidence="1" id="KW-0472">Membrane</keyword>
<dbReference type="Proteomes" id="UP000055060">
    <property type="component" value="Unassembled WGS sequence"/>
</dbReference>
<dbReference type="RefSeq" id="WP_075075387.1">
    <property type="nucleotide sequence ID" value="NZ_DF967973.1"/>
</dbReference>
<protein>
    <submittedName>
        <fullName evidence="2">Uncharacterized protein</fullName>
    </submittedName>
</protein>
<accession>A0A0K8MXR1</accession>
<sequence>MGWLDVLDLGLDVVQTVQIHSIKNQLNNMQSGQVNEQIRAGIIETYKNFVFSVNQDLKEIQKRVQESPKQVHVVSLILEWRLKESGISPEVFKDLSDKEYLAELISGIKEVKNQSFQLLNATDRSQAERAAQDIIDVPALDAWMKSRGTLKELKSATEDLERITKSNRMKKKSAFLSLFAIVCACVLSTISPAAIVQTISWILLIGGLVVGVYSLITRKKGKERTLTTTIRLLEDDLPPSEDLDRLQRSFGKMSISEAQALRERKIAAIQAFMGSFKGYENISMIP</sequence>
<feature type="transmembrane region" description="Helical" evidence="1">
    <location>
        <begin position="199"/>
        <end position="216"/>
    </location>
</feature>
<dbReference type="AlphaFoldDB" id="A0A0K8MXR1"/>
<gene>
    <name evidence="2" type="ORF">LARV_03785</name>
</gene>
<keyword evidence="3" id="KW-1185">Reference proteome</keyword>
<keyword evidence="1" id="KW-1133">Transmembrane helix</keyword>
<feature type="transmembrane region" description="Helical" evidence="1">
    <location>
        <begin position="174"/>
        <end position="193"/>
    </location>
</feature>
<dbReference type="EMBL" id="DF967973">
    <property type="protein sequence ID" value="GAP15990.1"/>
    <property type="molecule type" value="Genomic_DNA"/>
</dbReference>
<evidence type="ECO:0000313" key="2">
    <source>
        <dbReference type="EMBL" id="GAP15990.1"/>
    </source>
</evidence>
<keyword evidence="1" id="KW-0812">Transmembrane</keyword>
<organism evidence="2">
    <name type="scientific">Longilinea arvoryzae</name>
    <dbReference type="NCBI Taxonomy" id="360412"/>
    <lineage>
        <taxon>Bacteria</taxon>
        <taxon>Bacillati</taxon>
        <taxon>Chloroflexota</taxon>
        <taxon>Anaerolineae</taxon>
        <taxon>Anaerolineales</taxon>
        <taxon>Anaerolineaceae</taxon>
        <taxon>Longilinea</taxon>
    </lineage>
</organism>